<sequence length="383" mass="44244">MNALCKALDLTLDEISEALSLTAADRYKERSVPKPNGSIRIVHNPHHLIRKIQRRINRRIFSNPDIILWPDHVFGSIPNEEFSDSPAAEKDYVNCARQHCRAKSVLSVDIKDFFDNIHRDRVHQIFSDFLKCEEEVSDVLANICCRGDNLVQGALTSSYIATLCLYSNEGLVVERLRNKGVAYTRLVDDITISSKIADYDFSFAMRQIERMLDEFGLPLNTNKTKLQNAGMQPLIVHGLRVDFDQPRLPPDEPRRIRAAVKNLELLASTPGYRASRAYRKDFNRCLGRVNKLDRVGHKQHKVLLARLRSVIPLPSHMDIERAEQQVTRLQNDSAKAGYKETYWFYRRWYVASQRIGILKRSFPGKASELRERLNQLRPIKNYE</sequence>
<dbReference type="Pfam" id="PF00078">
    <property type="entry name" value="RVT_1"/>
    <property type="match status" value="1"/>
</dbReference>
<evidence type="ECO:0000256" key="2">
    <source>
        <dbReference type="ARBA" id="ARBA00022679"/>
    </source>
</evidence>
<keyword evidence="4" id="KW-0479">Metal-binding</keyword>
<gene>
    <name evidence="11" type="ORF">E9531_16880</name>
</gene>
<evidence type="ECO:0000256" key="9">
    <source>
        <dbReference type="ARBA" id="ARBA00048173"/>
    </source>
</evidence>
<keyword evidence="2" id="KW-0808">Transferase</keyword>
<dbReference type="GO" id="GO:0003723">
    <property type="term" value="F:RNA binding"/>
    <property type="evidence" value="ECO:0007669"/>
    <property type="project" value="InterPro"/>
</dbReference>
<dbReference type="InterPro" id="IPR043502">
    <property type="entry name" value="DNA/RNA_pol_sf"/>
</dbReference>
<evidence type="ECO:0000256" key="6">
    <source>
        <dbReference type="ARBA" id="ARBA00022918"/>
    </source>
</evidence>
<dbReference type="CDD" id="cd03487">
    <property type="entry name" value="RT_Bac_retron_II"/>
    <property type="match status" value="1"/>
</dbReference>
<evidence type="ECO:0000313" key="11">
    <source>
        <dbReference type="EMBL" id="THT96057.1"/>
    </source>
</evidence>
<dbReference type="PRINTS" id="PR00866">
    <property type="entry name" value="RNADNAPOLMS"/>
</dbReference>
<dbReference type="GO" id="GO:0051607">
    <property type="term" value="P:defense response to virus"/>
    <property type="evidence" value="ECO:0007669"/>
    <property type="project" value="UniProtKB-KW"/>
</dbReference>
<dbReference type="GO" id="GO:0003964">
    <property type="term" value="F:RNA-directed DNA polymerase activity"/>
    <property type="evidence" value="ECO:0007669"/>
    <property type="project" value="UniProtKB-KW"/>
</dbReference>
<keyword evidence="5" id="KW-0460">Magnesium</keyword>
<evidence type="ECO:0000256" key="1">
    <source>
        <dbReference type="ARBA" id="ARBA00012493"/>
    </source>
</evidence>
<keyword evidence="3" id="KW-0548">Nucleotidyltransferase</keyword>
<evidence type="ECO:0000259" key="10">
    <source>
        <dbReference type="PROSITE" id="PS50878"/>
    </source>
</evidence>
<evidence type="ECO:0000256" key="8">
    <source>
        <dbReference type="ARBA" id="ARBA00034120"/>
    </source>
</evidence>
<comment type="caution">
    <text evidence="11">The sequence shown here is derived from an EMBL/GenBank/DDBJ whole genome shotgun (WGS) entry which is preliminary data.</text>
</comment>
<dbReference type="Proteomes" id="UP000308917">
    <property type="component" value="Unassembled WGS sequence"/>
</dbReference>
<keyword evidence="6 11" id="KW-0695">RNA-directed DNA polymerase</keyword>
<dbReference type="InterPro" id="IPR000477">
    <property type="entry name" value="RT_dom"/>
</dbReference>
<dbReference type="InterPro" id="IPR051083">
    <property type="entry name" value="GrpII_Intron_Splice-Mob/Def"/>
</dbReference>
<comment type="similarity">
    <text evidence="8">Belongs to the bacterial reverse transcriptase family.</text>
</comment>
<proteinExistence type="inferred from homology"/>
<keyword evidence="7" id="KW-0051">Antiviral defense</keyword>
<keyword evidence="12" id="KW-1185">Reference proteome</keyword>
<evidence type="ECO:0000256" key="3">
    <source>
        <dbReference type="ARBA" id="ARBA00022695"/>
    </source>
</evidence>
<evidence type="ECO:0000256" key="4">
    <source>
        <dbReference type="ARBA" id="ARBA00022723"/>
    </source>
</evidence>
<evidence type="ECO:0000313" key="12">
    <source>
        <dbReference type="Proteomes" id="UP000308917"/>
    </source>
</evidence>
<organism evidence="11 12">
    <name type="scientific">Lampropedia puyangensis</name>
    <dbReference type="NCBI Taxonomy" id="1330072"/>
    <lineage>
        <taxon>Bacteria</taxon>
        <taxon>Pseudomonadati</taxon>
        <taxon>Pseudomonadota</taxon>
        <taxon>Betaproteobacteria</taxon>
        <taxon>Burkholderiales</taxon>
        <taxon>Comamonadaceae</taxon>
        <taxon>Lampropedia</taxon>
    </lineage>
</organism>
<dbReference type="PANTHER" id="PTHR34047">
    <property type="entry name" value="NUCLEAR INTRON MATURASE 1, MITOCHONDRIAL-RELATED"/>
    <property type="match status" value="1"/>
</dbReference>
<dbReference type="GO" id="GO:0046872">
    <property type="term" value="F:metal ion binding"/>
    <property type="evidence" value="ECO:0007669"/>
    <property type="project" value="UniProtKB-KW"/>
</dbReference>
<reference evidence="11 12" key="1">
    <citation type="journal article" date="2015" name="Antonie Van Leeuwenhoek">
        <title>Lampropedia puyangensis sp. nov., isolated from symptomatic bark of Populus ? euramericana canker and emended description of Lampropedia hyalina (Ehrenberg 1832) Lee et al. 2004.</title>
        <authorList>
            <person name="Li Y."/>
            <person name="Wang T."/>
            <person name="Piao C.G."/>
            <person name="Wang L.F."/>
            <person name="Tian G.Z."/>
            <person name="Zhu T.H."/>
            <person name="Guo M.W."/>
        </authorList>
    </citation>
    <scope>NUCLEOTIDE SEQUENCE [LARGE SCALE GENOMIC DNA]</scope>
    <source>
        <strain evidence="11 12">2-bin</strain>
    </source>
</reference>
<dbReference type="AlphaFoldDB" id="A0A4S8EMX5"/>
<evidence type="ECO:0000256" key="5">
    <source>
        <dbReference type="ARBA" id="ARBA00022842"/>
    </source>
</evidence>
<dbReference type="InterPro" id="IPR000123">
    <property type="entry name" value="Reverse_transcriptase_msDNA"/>
</dbReference>
<feature type="domain" description="Reverse transcriptase" evidence="10">
    <location>
        <begin position="13"/>
        <end position="241"/>
    </location>
</feature>
<dbReference type="EMBL" id="STFG01000036">
    <property type="protein sequence ID" value="THT96057.1"/>
    <property type="molecule type" value="Genomic_DNA"/>
</dbReference>
<dbReference type="EC" id="2.7.7.49" evidence="1"/>
<accession>A0A4S8EMX5</accession>
<dbReference type="OrthoDB" id="7055795at2"/>
<dbReference type="PROSITE" id="PS50878">
    <property type="entry name" value="RT_POL"/>
    <property type="match status" value="1"/>
</dbReference>
<evidence type="ECO:0000256" key="7">
    <source>
        <dbReference type="ARBA" id="ARBA00023118"/>
    </source>
</evidence>
<protein>
    <recommendedName>
        <fullName evidence="1">RNA-directed DNA polymerase</fullName>
        <ecNumber evidence="1">2.7.7.49</ecNumber>
    </recommendedName>
</protein>
<name>A0A4S8EMX5_9BURK</name>
<comment type="catalytic activity">
    <reaction evidence="9">
        <text>DNA(n) + a 2'-deoxyribonucleoside 5'-triphosphate = DNA(n+1) + diphosphate</text>
        <dbReference type="Rhea" id="RHEA:22508"/>
        <dbReference type="Rhea" id="RHEA-COMP:17339"/>
        <dbReference type="Rhea" id="RHEA-COMP:17340"/>
        <dbReference type="ChEBI" id="CHEBI:33019"/>
        <dbReference type="ChEBI" id="CHEBI:61560"/>
        <dbReference type="ChEBI" id="CHEBI:173112"/>
        <dbReference type="EC" id="2.7.7.49"/>
    </reaction>
</comment>
<dbReference type="SUPFAM" id="SSF56672">
    <property type="entry name" value="DNA/RNA polymerases"/>
    <property type="match status" value="1"/>
</dbReference>